<evidence type="ECO:0000313" key="2">
    <source>
        <dbReference type="Proteomes" id="UP000070133"/>
    </source>
</evidence>
<gene>
    <name evidence="1" type="ORF">AC578_4013</name>
</gene>
<proteinExistence type="predicted"/>
<evidence type="ECO:0000313" key="1">
    <source>
        <dbReference type="EMBL" id="KXT03381.1"/>
    </source>
</evidence>
<dbReference type="EMBL" id="LFZN01000031">
    <property type="protein sequence ID" value="KXT03381.1"/>
    <property type="molecule type" value="Genomic_DNA"/>
</dbReference>
<accession>A0A139HLJ3</accession>
<name>A0A139HLJ3_9PEZI</name>
<dbReference type="AlphaFoldDB" id="A0A139HLJ3"/>
<protein>
    <submittedName>
        <fullName evidence="1">Uncharacterized protein</fullName>
    </submittedName>
</protein>
<reference evidence="1 2" key="1">
    <citation type="submission" date="2015-07" db="EMBL/GenBank/DDBJ databases">
        <title>Comparative genomics of the Sigatoka disease complex on banana suggests a link between parallel evolutionary changes in Pseudocercospora fijiensis and Pseudocercospora eumusae and increased virulence on the banana host.</title>
        <authorList>
            <person name="Chang T.-C."/>
            <person name="Salvucci A."/>
            <person name="Crous P.W."/>
            <person name="Stergiopoulos I."/>
        </authorList>
    </citation>
    <scope>NUCLEOTIDE SEQUENCE [LARGE SCALE GENOMIC DNA]</scope>
    <source>
        <strain evidence="1 2">CBS 114824</strain>
    </source>
</reference>
<keyword evidence="2" id="KW-1185">Reference proteome</keyword>
<dbReference type="Proteomes" id="UP000070133">
    <property type="component" value="Unassembled WGS sequence"/>
</dbReference>
<sequence>MHLQYDIKQSQDECMLTLIRYFEDSALRLQDNELNEILGLLPSRSELARLLKICGRLSGEAQRKLIDNSAYHFGDRLEKALNRPHWTEYMMEDLASWPVERAEKT</sequence>
<comment type="caution">
    <text evidence="1">The sequence shown here is derived from an EMBL/GenBank/DDBJ whole genome shotgun (WGS) entry which is preliminary data.</text>
</comment>
<organism evidence="1 2">
    <name type="scientific">Pseudocercospora eumusae</name>
    <dbReference type="NCBI Taxonomy" id="321146"/>
    <lineage>
        <taxon>Eukaryota</taxon>
        <taxon>Fungi</taxon>
        <taxon>Dikarya</taxon>
        <taxon>Ascomycota</taxon>
        <taxon>Pezizomycotina</taxon>
        <taxon>Dothideomycetes</taxon>
        <taxon>Dothideomycetidae</taxon>
        <taxon>Mycosphaerellales</taxon>
        <taxon>Mycosphaerellaceae</taxon>
        <taxon>Pseudocercospora</taxon>
    </lineage>
</organism>